<feature type="transmembrane region" description="Helical" evidence="5">
    <location>
        <begin position="281"/>
        <end position="307"/>
    </location>
</feature>
<evidence type="ECO:0000256" key="5">
    <source>
        <dbReference type="SAM" id="Phobius"/>
    </source>
</evidence>
<dbReference type="PANTHER" id="PTHR46273">
    <property type="entry name" value="MYOSUPPRESSIN RECEPTOR 1, ISOFORM B-RELATED"/>
    <property type="match status" value="1"/>
</dbReference>
<feature type="transmembrane region" description="Helical" evidence="5">
    <location>
        <begin position="327"/>
        <end position="352"/>
    </location>
</feature>
<feature type="transmembrane region" description="Helical" evidence="5">
    <location>
        <begin position="35"/>
        <end position="57"/>
    </location>
</feature>
<organism evidence="7 8">
    <name type="scientific">Caenorhabditis tropicalis</name>
    <dbReference type="NCBI Taxonomy" id="1561998"/>
    <lineage>
        <taxon>Eukaryota</taxon>
        <taxon>Metazoa</taxon>
        <taxon>Ecdysozoa</taxon>
        <taxon>Nematoda</taxon>
        <taxon>Chromadorea</taxon>
        <taxon>Rhabditida</taxon>
        <taxon>Rhabditina</taxon>
        <taxon>Rhabditomorpha</taxon>
        <taxon>Rhabditoidea</taxon>
        <taxon>Rhabditidae</taxon>
        <taxon>Peloderinae</taxon>
        <taxon>Caenorhabditis</taxon>
    </lineage>
</organism>
<dbReference type="InterPro" id="IPR053219">
    <property type="entry name" value="GPCR_Dmsr-1"/>
</dbReference>
<evidence type="ECO:0000259" key="6">
    <source>
        <dbReference type="PROSITE" id="PS50262"/>
    </source>
</evidence>
<dbReference type="InterPro" id="IPR017452">
    <property type="entry name" value="GPCR_Rhodpsn_7TM"/>
</dbReference>
<dbReference type="SUPFAM" id="SSF81321">
    <property type="entry name" value="Family A G protein-coupled receptor-like"/>
    <property type="match status" value="1"/>
</dbReference>
<evidence type="ECO:0000256" key="2">
    <source>
        <dbReference type="ARBA" id="ARBA00022692"/>
    </source>
</evidence>
<dbReference type="PRINTS" id="PR00237">
    <property type="entry name" value="GPCRRHODOPSN"/>
</dbReference>
<evidence type="ECO:0000256" key="4">
    <source>
        <dbReference type="ARBA" id="ARBA00023136"/>
    </source>
</evidence>
<sequence length="504" mass="57086">MGKWSELGLSSRDNATIAALRTPTDKTFLQYYDEIHIPLSISICIFGAASNVFNIIVLTRKRMRTPINILLTGLSIAQWLLATNYFLYLLLEYYRYQCIQILWSEAFTRYRFFNVNLNTVFHTIAFTTTIVVAVFRYCALKFPIQANRFIYKCQPAIAANVVIWIIIPIISLPLFFISEVKIVARDHVAYDLQCAMEGPLYDLSYQESPLLVSAVFWAFGIVFKLLPSLILSILLIALIRSLKSVERRRKNWKRTQGANICTNSERKAKRKLTTRPRTTRMLVIILLLCVMVELPMGILNLCVAIYGEEFGNRYYDPVGNLMEMLTLLYSSVSFVLYCTMSNEYLSTFRALFFPWARKNSLRGPRLGIPGTECLFGGICSGGSVCIDVLCLCVDGERDFKGQCLEKSVYDSRIKESAGELRAPSSFWLFIIVFLLPESFQDDKPEKLPAIGLAGHPCGQGGVCRPSTKCIEGTCKCRQGYNPSFGECVRDLNGMFLQLCVQNGL</sequence>
<feature type="transmembrane region" description="Helical" evidence="5">
    <location>
        <begin position="214"/>
        <end position="239"/>
    </location>
</feature>
<protein>
    <submittedName>
        <fullName evidence="8">G_PROTEIN_RECEP_F1_2 domain-containing protein</fullName>
    </submittedName>
</protein>
<accession>A0A1I7TJK0</accession>
<dbReference type="Proteomes" id="UP000095282">
    <property type="component" value="Unplaced"/>
</dbReference>
<dbReference type="eggNOG" id="ENOG502RFAV">
    <property type="taxonomic scope" value="Eukaryota"/>
</dbReference>
<evidence type="ECO:0000313" key="8">
    <source>
        <dbReference type="WBParaSite" id="Csp11.Scaffold626.g6553.t1"/>
    </source>
</evidence>
<name>A0A1I7TJK0_9PELO</name>
<feature type="domain" description="G-protein coupled receptors family 1 profile" evidence="6">
    <location>
        <begin position="50"/>
        <end position="337"/>
    </location>
</feature>
<dbReference type="AlphaFoldDB" id="A0A1I7TJK0"/>
<evidence type="ECO:0000313" key="7">
    <source>
        <dbReference type="Proteomes" id="UP000095282"/>
    </source>
</evidence>
<dbReference type="PROSITE" id="PS50262">
    <property type="entry name" value="G_PROTEIN_RECEP_F1_2"/>
    <property type="match status" value="1"/>
</dbReference>
<dbReference type="GO" id="GO:0005886">
    <property type="term" value="C:plasma membrane"/>
    <property type="evidence" value="ECO:0007669"/>
    <property type="project" value="TreeGrafter"/>
</dbReference>
<keyword evidence="4 5" id="KW-0472">Membrane</keyword>
<dbReference type="InterPro" id="IPR000276">
    <property type="entry name" value="GPCR_Rhodpsn"/>
</dbReference>
<evidence type="ECO:0000256" key="3">
    <source>
        <dbReference type="ARBA" id="ARBA00022989"/>
    </source>
</evidence>
<evidence type="ECO:0000256" key="1">
    <source>
        <dbReference type="ARBA" id="ARBA00004370"/>
    </source>
</evidence>
<dbReference type="WBParaSite" id="Csp11.Scaffold626.g6553.t1">
    <property type="protein sequence ID" value="Csp11.Scaffold626.g6553.t1"/>
    <property type="gene ID" value="Csp11.Scaffold626.g6553"/>
</dbReference>
<dbReference type="PANTHER" id="PTHR46273:SF7">
    <property type="entry name" value="G PROTEIN-COUPLED RECEPTOR EGL-6 ISOFORM B"/>
    <property type="match status" value="1"/>
</dbReference>
<dbReference type="STRING" id="1561998.A0A1I7TJK0"/>
<keyword evidence="7" id="KW-1185">Reference proteome</keyword>
<keyword evidence="3 5" id="KW-1133">Transmembrane helix</keyword>
<dbReference type="InterPro" id="IPR019427">
    <property type="entry name" value="7TM_GPCR_serpentine_rcpt_Srw"/>
</dbReference>
<dbReference type="Pfam" id="PF10324">
    <property type="entry name" value="7TM_GPCR_Srw"/>
    <property type="match status" value="1"/>
</dbReference>
<proteinExistence type="predicted"/>
<comment type="subcellular location">
    <subcellularLocation>
        <location evidence="1">Membrane</location>
    </subcellularLocation>
</comment>
<feature type="transmembrane region" description="Helical" evidence="5">
    <location>
        <begin position="111"/>
        <end position="135"/>
    </location>
</feature>
<reference evidence="8" key="1">
    <citation type="submission" date="2016-11" db="UniProtKB">
        <authorList>
            <consortium name="WormBaseParasite"/>
        </authorList>
    </citation>
    <scope>IDENTIFICATION</scope>
</reference>
<feature type="transmembrane region" description="Helical" evidence="5">
    <location>
        <begin position="156"/>
        <end position="177"/>
    </location>
</feature>
<keyword evidence="2 5" id="KW-0812">Transmembrane</keyword>
<dbReference type="Gene3D" id="1.20.1070.10">
    <property type="entry name" value="Rhodopsin 7-helix transmembrane proteins"/>
    <property type="match status" value="1"/>
</dbReference>
<dbReference type="GO" id="GO:0008528">
    <property type="term" value="F:G protein-coupled peptide receptor activity"/>
    <property type="evidence" value="ECO:0007669"/>
    <property type="project" value="InterPro"/>
</dbReference>
<feature type="transmembrane region" description="Helical" evidence="5">
    <location>
        <begin position="69"/>
        <end position="91"/>
    </location>
</feature>
<dbReference type="CDD" id="cd14978">
    <property type="entry name" value="7tmA_FMRFamide_R-like"/>
    <property type="match status" value="1"/>
</dbReference>